<keyword evidence="2" id="KW-0238">DNA-binding</keyword>
<dbReference type="Gene3D" id="1.10.443.10">
    <property type="entry name" value="Intergrase catalytic core"/>
    <property type="match status" value="1"/>
</dbReference>
<dbReference type="AlphaFoldDB" id="A0A6J6SDW3"/>
<accession>A0A6J6SDW3</accession>
<dbReference type="GO" id="GO:0003677">
    <property type="term" value="F:DNA binding"/>
    <property type="evidence" value="ECO:0007669"/>
    <property type="project" value="UniProtKB-KW"/>
</dbReference>
<dbReference type="GO" id="GO:0015074">
    <property type="term" value="P:DNA integration"/>
    <property type="evidence" value="ECO:0007669"/>
    <property type="project" value="InterPro"/>
</dbReference>
<evidence type="ECO:0000313" key="6">
    <source>
        <dbReference type="EMBL" id="CAB4733111.1"/>
    </source>
</evidence>
<reference evidence="6" key="1">
    <citation type="submission" date="2020-05" db="EMBL/GenBank/DDBJ databases">
        <authorList>
            <person name="Chiriac C."/>
            <person name="Salcher M."/>
            <person name="Ghai R."/>
            <person name="Kavagutti S V."/>
        </authorList>
    </citation>
    <scope>NUCLEOTIDE SEQUENCE</scope>
</reference>
<evidence type="ECO:0000256" key="3">
    <source>
        <dbReference type="ARBA" id="ARBA00023172"/>
    </source>
</evidence>
<dbReference type="PROSITE" id="PS51898">
    <property type="entry name" value="TYR_RECOMBINASE"/>
    <property type="match status" value="1"/>
</dbReference>
<dbReference type="InterPro" id="IPR013762">
    <property type="entry name" value="Integrase-like_cat_sf"/>
</dbReference>
<proteinExistence type="inferred from homology"/>
<dbReference type="Pfam" id="PF00589">
    <property type="entry name" value="Phage_integrase"/>
    <property type="match status" value="1"/>
</dbReference>
<gene>
    <name evidence="6" type="ORF">UFOPK2579_02701</name>
</gene>
<evidence type="ECO:0000259" key="4">
    <source>
        <dbReference type="PROSITE" id="PS51898"/>
    </source>
</evidence>
<evidence type="ECO:0000256" key="2">
    <source>
        <dbReference type="ARBA" id="ARBA00023125"/>
    </source>
</evidence>
<dbReference type="InterPro" id="IPR050090">
    <property type="entry name" value="Tyrosine_recombinase_XerCD"/>
</dbReference>
<evidence type="ECO:0000256" key="1">
    <source>
        <dbReference type="ARBA" id="ARBA00008857"/>
    </source>
</evidence>
<keyword evidence="3" id="KW-0233">DNA recombination</keyword>
<dbReference type="CDD" id="cd00397">
    <property type="entry name" value="DNA_BRE_C"/>
    <property type="match status" value="1"/>
</dbReference>
<dbReference type="InterPro" id="IPR011010">
    <property type="entry name" value="DNA_brk_join_enz"/>
</dbReference>
<dbReference type="EMBL" id="CAEZXR010000432">
    <property type="protein sequence ID" value="CAB4733111.1"/>
    <property type="molecule type" value="Genomic_DNA"/>
</dbReference>
<dbReference type="SUPFAM" id="SSF56349">
    <property type="entry name" value="DNA breaking-rejoining enzymes"/>
    <property type="match status" value="1"/>
</dbReference>
<protein>
    <submittedName>
        <fullName evidence="6">Unannotated protein</fullName>
    </submittedName>
</protein>
<feature type="domain" description="Core-binding (CB)" evidence="5">
    <location>
        <begin position="7"/>
        <end position="85"/>
    </location>
</feature>
<feature type="domain" description="Tyr recombinase" evidence="4">
    <location>
        <begin position="106"/>
        <end position="265"/>
    </location>
</feature>
<dbReference type="InterPro" id="IPR044068">
    <property type="entry name" value="CB"/>
</dbReference>
<dbReference type="InterPro" id="IPR002104">
    <property type="entry name" value="Integrase_catalytic"/>
</dbReference>
<organism evidence="6">
    <name type="scientific">freshwater metagenome</name>
    <dbReference type="NCBI Taxonomy" id="449393"/>
    <lineage>
        <taxon>unclassified sequences</taxon>
        <taxon>metagenomes</taxon>
        <taxon>ecological metagenomes</taxon>
    </lineage>
</organism>
<dbReference type="PANTHER" id="PTHR30349:SF64">
    <property type="entry name" value="PROPHAGE INTEGRASE INTD-RELATED"/>
    <property type="match status" value="1"/>
</dbReference>
<sequence length="269" mass="30165">MTTTTTLSWDSAVRDFGKWQMAGNRAPGTVRLYAYRLTDLAALTPDGPSSVTEDLLLEILSNPDWSPNTRKSVRSAYRSFFAWAVRHRDLDHNPAEWLPAIIVPRPIPRPTPEKYVHRALREAEPREEFMVRLGAYAGLRCCEICLVHEHHWDGRILTVVGKGGKTRRVAIVEPALVRMLNNLDGYAFPNRWTGQPITPGHVTKLLSGTLAETWTGHTLRHRMATVGHRGTKNIKAVSRMLGHSRLDTTLIYVLDDDDELFDVAAAAAA</sequence>
<dbReference type="PROSITE" id="PS51900">
    <property type="entry name" value="CB"/>
    <property type="match status" value="1"/>
</dbReference>
<name>A0A6J6SDW3_9ZZZZ</name>
<dbReference type="GO" id="GO:0006310">
    <property type="term" value="P:DNA recombination"/>
    <property type="evidence" value="ECO:0007669"/>
    <property type="project" value="UniProtKB-KW"/>
</dbReference>
<dbReference type="PANTHER" id="PTHR30349">
    <property type="entry name" value="PHAGE INTEGRASE-RELATED"/>
    <property type="match status" value="1"/>
</dbReference>
<dbReference type="InterPro" id="IPR010998">
    <property type="entry name" value="Integrase_recombinase_N"/>
</dbReference>
<dbReference type="Gene3D" id="1.10.150.130">
    <property type="match status" value="1"/>
</dbReference>
<comment type="similarity">
    <text evidence="1">Belongs to the 'phage' integrase family.</text>
</comment>
<evidence type="ECO:0000259" key="5">
    <source>
        <dbReference type="PROSITE" id="PS51900"/>
    </source>
</evidence>